<protein>
    <submittedName>
        <fullName evidence="2">Uncharacterized protein</fullName>
    </submittedName>
</protein>
<proteinExistence type="predicted"/>
<comment type="caution">
    <text evidence="2">The sequence shown here is derived from an EMBL/GenBank/DDBJ whole genome shotgun (WGS) entry which is preliminary data.</text>
</comment>
<evidence type="ECO:0000313" key="2">
    <source>
        <dbReference type="EMBL" id="KAJ0398716.1"/>
    </source>
</evidence>
<organism evidence="2 3">
    <name type="scientific">Pythium insidiosum</name>
    <name type="common">Pythiosis disease agent</name>
    <dbReference type="NCBI Taxonomy" id="114742"/>
    <lineage>
        <taxon>Eukaryota</taxon>
        <taxon>Sar</taxon>
        <taxon>Stramenopiles</taxon>
        <taxon>Oomycota</taxon>
        <taxon>Peronosporomycetes</taxon>
        <taxon>Pythiales</taxon>
        <taxon>Pythiaceae</taxon>
        <taxon>Pythium</taxon>
    </lineage>
</organism>
<name>A0AAD5LH39_PYTIN</name>
<keyword evidence="3" id="KW-1185">Reference proteome</keyword>
<dbReference type="EMBL" id="JAKCXM010000206">
    <property type="protein sequence ID" value="KAJ0398716.1"/>
    <property type="molecule type" value="Genomic_DNA"/>
</dbReference>
<accession>A0AAD5LH39</accession>
<dbReference type="AlphaFoldDB" id="A0AAD5LH39"/>
<keyword evidence="1" id="KW-0812">Transmembrane</keyword>
<keyword evidence="1" id="KW-1133">Transmembrane helix</keyword>
<evidence type="ECO:0000256" key="1">
    <source>
        <dbReference type="SAM" id="Phobius"/>
    </source>
</evidence>
<feature type="transmembrane region" description="Helical" evidence="1">
    <location>
        <begin position="896"/>
        <end position="917"/>
    </location>
</feature>
<sequence>MASLRWFDMRTVVVAVLLLEMLSLLVSPLKDFYVWRYAGVFQSDRVFAARTTLKDSQRYVVDGIFHPTPDALRDTTVVFQQAELARAIAYTLGFSYDPESQWSVKTDREALQRPSDAYFAFVDSLQATLANTLTRTALLSTCSSAATSFNVAGGCWFQDSVGYSVPVEDFFMYLLNQLNTVAIGVVCGRRPGQRVVEADVVAEPGASTVFSLRFSGGFDGLQLTSPRRLNSPVVAAMSTSIEANLCLRNYSLDRLLTSHIDPTWSDITAVRTRAAMAQDPLFVTRAMLPDVDIFLACRALPTFRERYDFLRGLGLREIYARESFVLITTLLLKFAQHMPGIEDLVEPVSYHGEQRRSAPNFEQGKNIFLSPAVERVERTIIVRSSELAPTPFLVTNDLALAAPFWHAWGLLGWSGNRTAHDAGQFGFSVARQISRCATCYEYLPLSRFADDSGVIPGTKHPLVGAQQAPTPTALTYTDFADFLATYWDVSSFNSHMASMVDRYKTFPPGGVARRPGWPPGYPEYSSADGAPCFLTADSLERGTRQLKLSEDALKAFFFHGILSEMYSVASAPEFDEFLQRVFLVFVGVKDGGMPEPFRSSPLRIANVRYVLTDVSCAFLRESVAQGATATTRLTFWGVDDGGFCSTLNAETTFGLRRDIYDAVSSLLSGISPASTQAERASARAAVLTVMTRWERESKTDLAKTPREILLVDDDAGGKYGYASGDLRRLFLFVLSPPLTGRANDSLVPSQYRLLRRMGDIVFGTETTFGDKSVEGGVTFLTVVSILTSLLNALWTTAVLILPNIVAVCRVPPPHVSLSSPQLRLIRAIDLTSAAFFTPLLLPFNFISAFIPAVRVVNASSSGGHTARDIVAVVLTCWRLSVALLFCVSPSHLPSRLVWCLSLVVAAVMVALGELGVASEFEPYSRAVVLALVTFALCLVLLAPIALVYRKRFVVPLRDASITSTLGIGVAQVNRATLHALTRDSEGHRTGSMSIVTALELAARMADSAYPVYDEFPSLNESTIIKEMTNF</sequence>
<reference evidence="2" key="1">
    <citation type="submission" date="2021-12" db="EMBL/GenBank/DDBJ databases">
        <title>Prjna785345.</title>
        <authorList>
            <person name="Rujirawat T."/>
            <person name="Krajaejun T."/>
        </authorList>
    </citation>
    <scope>NUCLEOTIDE SEQUENCE</scope>
    <source>
        <strain evidence="2">Pi057C3</strain>
    </source>
</reference>
<gene>
    <name evidence="2" type="ORF">P43SY_004133</name>
</gene>
<evidence type="ECO:0000313" key="3">
    <source>
        <dbReference type="Proteomes" id="UP001209570"/>
    </source>
</evidence>
<feature type="transmembrane region" description="Helical" evidence="1">
    <location>
        <begin position="923"/>
        <end position="948"/>
    </location>
</feature>
<keyword evidence="1" id="KW-0472">Membrane</keyword>
<feature type="transmembrane region" description="Helical" evidence="1">
    <location>
        <begin position="779"/>
        <end position="806"/>
    </location>
</feature>
<dbReference type="Proteomes" id="UP001209570">
    <property type="component" value="Unassembled WGS sequence"/>
</dbReference>
<feature type="transmembrane region" description="Helical" evidence="1">
    <location>
        <begin position="827"/>
        <end position="849"/>
    </location>
</feature>
<feature type="transmembrane region" description="Helical" evidence="1">
    <location>
        <begin position="869"/>
        <end position="887"/>
    </location>
</feature>